<dbReference type="Proteomes" id="UP000199413">
    <property type="component" value="Unassembled WGS sequence"/>
</dbReference>
<keyword evidence="2" id="KW-1185">Reference proteome</keyword>
<dbReference type="EMBL" id="FMHV01000002">
    <property type="protein sequence ID" value="SCL24544.1"/>
    <property type="molecule type" value="Genomic_DNA"/>
</dbReference>
<proteinExistence type="predicted"/>
<gene>
    <name evidence="1" type="ORF">GA0070624_2941</name>
</gene>
<name>A0A1C6S500_9ACTN</name>
<reference evidence="2" key="1">
    <citation type="submission" date="2016-06" db="EMBL/GenBank/DDBJ databases">
        <authorList>
            <person name="Varghese N."/>
            <person name="Submissions Spin"/>
        </authorList>
    </citation>
    <scope>NUCLEOTIDE SEQUENCE [LARGE SCALE GENOMIC DNA]</scope>
    <source>
        <strain evidence="2">DSM 45431</strain>
    </source>
</reference>
<accession>A0A1C6S500</accession>
<organism evidence="1 2">
    <name type="scientific">Micromonospora rhizosphaerae</name>
    <dbReference type="NCBI Taxonomy" id="568872"/>
    <lineage>
        <taxon>Bacteria</taxon>
        <taxon>Bacillati</taxon>
        <taxon>Actinomycetota</taxon>
        <taxon>Actinomycetes</taxon>
        <taxon>Micromonosporales</taxon>
        <taxon>Micromonosporaceae</taxon>
        <taxon>Micromonospora</taxon>
    </lineage>
</organism>
<evidence type="ECO:0000313" key="2">
    <source>
        <dbReference type="Proteomes" id="UP000199413"/>
    </source>
</evidence>
<evidence type="ECO:0000313" key="1">
    <source>
        <dbReference type="EMBL" id="SCL24544.1"/>
    </source>
</evidence>
<dbReference type="AlphaFoldDB" id="A0A1C6S500"/>
<protein>
    <submittedName>
        <fullName evidence="1">Uncharacterized protein</fullName>
    </submittedName>
</protein>
<sequence>MTGPRGTVGHRAAARDVDCRGRLATAPRYQWAAPVSRPSARDQYVRRELTRDAGVLTMRACSRCRTRYA</sequence>